<dbReference type="Proteomes" id="UP000320811">
    <property type="component" value="Unassembled WGS sequence"/>
</dbReference>
<evidence type="ECO:0000259" key="1">
    <source>
        <dbReference type="Pfam" id="PF13460"/>
    </source>
</evidence>
<dbReference type="Gene3D" id="3.40.50.720">
    <property type="entry name" value="NAD(P)-binding Rossmann-like Domain"/>
    <property type="match status" value="1"/>
</dbReference>
<dbReference type="Pfam" id="PF13460">
    <property type="entry name" value="NAD_binding_10"/>
    <property type="match status" value="1"/>
</dbReference>
<sequence length="209" mass="22537">MKVAIIGASGFIGTAILNEALNRGHEVTAIVRNPEKITVKNTHLTVKAADVTDETTLIPLLTGNQAVISAYNAHDTDTYVKAINAIIAATKKAGIKRLIAVSGAGSLEIAPGVQLLDTPQFPAEWKAGATATREAFYVIRQQNDLDWTVISPAMMIAPGERTGKFRLGKDQVVLDEKGESKISTADYAVALINELEQPQHIKQRFTLAY</sequence>
<name>A0A561P341_9BACT</name>
<dbReference type="SUPFAM" id="SSF51735">
    <property type="entry name" value="NAD(P)-binding Rossmann-fold domains"/>
    <property type="match status" value="1"/>
</dbReference>
<keyword evidence="3" id="KW-1185">Reference proteome</keyword>
<proteinExistence type="predicted"/>
<dbReference type="AlphaFoldDB" id="A0A561P341"/>
<comment type="caution">
    <text evidence="2">The sequence shown here is derived from an EMBL/GenBank/DDBJ whole genome shotgun (WGS) entry which is preliminary data.</text>
</comment>
<dbReference type="PANTHER" id="PTHR43355">
    <property type="entry name" value="FLAVIN REDUCTASE (NADPH)"/>
    <property type="match status" value="1"/>
</dbReference>
<dbReference type="PANTHER" id="PTHR43355:SF2">
    <property type="entry name" value="FLAVIN REDUCTASE (NADPH)"/>
    <property type="match status" value="1"/>
</dbReference>
<protein>
    <recommendedName>
        <fullName evidence="1">NAD(P)-binding domain-containing protein</fullName>
    </recommendedName>
</protein>
<evidence type="ECO:0000313" key="2">
    <source>
        <dbReference type="EMBL" id="TWF32540.1"/>
    </source>
</evidence>
<feature type="domain" description="NAD(P)-binding" evidence="1">
    <location>
        <begin position="7"/>
        <end position="194"/>
    </location>
</feature>
<accession>A0A561P341</accession>
<dbReference type="InterPro" id="IPR051606">
    <property type="entry name" value="Polyketide_Oxido-like"/>
</dbReference>
<organism evidence="2 3">
    <name type="scientific">Chitinophaga polysaccharea</name>
    <dbReference type="NCBI Taxonomy" id="1293035"/>
    <lineage>
        <taxon>Bacteria</taxon>
        <taxon>Pseudomonadati</taxon>
        <taxon>Bacteroidota</taxon>
        <taxon>Chitinophagia</taxon>
        <taxon>Chitinophagales</taxon>
        <taxon>Chitinophagaceae</taxon>
        <taxon>Chitinophaga</taxon>
    </lineage>
</organism>
<dbReference type="GO" id="GO:0016646">
    <property type="term" value="F:oxidoreductase activity, acting on the CH-NH group of donors, NAD or NADP as acceptor"/>
    <property type="evidence" value="ECO:0007669"/>
    <property type="project" value="TreeGrafter"/>
</dbReference>
<reference evidence="2 3" key="1">
    <citation type="submission" date="2019-06" db="EMBL/GenBank/DDBJ databases">
        <title>Sorghum-associated microbial communities from plants grown in Nebraska, USA.</title>
        <authorList>
            <person name="Schachtman D."/>
        </authorList>
    </citation>
    <scope>NUCLEOTIDE SEQUENCE [LARGE SCALE GENOMIC DNA]</scope>
    <source>
        <strain evidence="2 3">1209</strain>
    </source>
</reference>
<evidence type="ECO:0000313" key="3">
    <source>
        <dbReference type="Proteomes" id="UP000320811"/>
    </source>
</evidence>
<gene>
    <name evidence="2" type="ORF">FHW36_11566</name>
</gene>
<dbReference type="CDD" id="cd05244">
    <property type="entry name" value="BVR-B_like_SDR_a"/>
    <property type="match status" value="1"/>
</dbReference>
<dbReference type="EMBL" id="VIWO01000015">
    <property type="protein sequence ID" value="TWF32540.1"/>
    <property type="molecule type" value="Genomic_DNA"/>
</dbReference>
<dbReference type="RefSeq" id="WP_145674962.1">
    <property type="nucleotide sequence ID" value="NZ_VIWO01000015.1"/>
</dbReference>
<dbReference type="OrthoDB" id="9785372at2"/>
<dbReference type="InterPro" id="IPR036291">
    <property type="entry name" value="NAD(P)-bd_dom_sf"/>
</dbReference>
<dbReference type="InterPro" id="IPR016040">
    <property type="entry name" value="NAD(P)-bd_dom"/>
</dbReference>